<comment type="caution">
    <text evidence="1">The sequence shown here is derived from an EMBL/GenBank/DDBJ whole genome shotgun (WGS) entry which is preliminary data.</text>
</comment>
<keyword evidence="2" id="KW-1185">Reference proteome</keyword>
<dbReference type="Proteomes" id="UP001314205">
    <property type="component" value="Unassembled WGS sequence"/>
</dbReference>
<name>A0AAV1M953_9NEOP</name>
<dbReference type="EMBL" id="CAVLGL010000159">
    <property type="protein sequence ID" value="CAK1603735.1"/>
    <property type="molecule type" value="Genomic_DNA"/>
</dbReference>
<gene>
    <name evidence="1" type="ORF">PARMNEM_LOCUS22052</name>
</gene>
<organism evidence="1 2">
    <name type="scientific">Parnassius mnemosyne</name>
    <name type="common">clouded apollo</name>
    <dbReference type="NCBI Taxonomy" id="213953"/>
    <lineage>
        <taxon>Eukaryota</taxon>
        <taxon>Metazoa</taxon>
        <taxon>Ecdysozoa</taxon>
        <taxon>Arthropoda</taxon>
        <taxon>Hexapoda</taxon>
        <taxon>Insecta</taxon>
        <taxon>Pterygota</taxon>
        <taxon>Neoptera</taxon>
        <taxon>Endopterygota</taxon>
        <taxon>Lepidoptera</taxon>
        <taxon>Glossata</taxon>
        <taxon>Ditrysia</taxon>
        <taxon>Papilionoidea</taxon>
        <taxon>Papilionidae</taxon>
        <taxon>Parnassiinae</taxon>
        <taxon>Parnassini</taxon>
        <taxon>Parnassius</taxon>
        <taxon>Driopa</taxon>
    </lineage>
</organism>
<sequence length="83" mass="9538">MTGSRASNCRGDGKQQRKCVVRSGYDVTAAGHRKWVAAPHRNRTSLHRAISYNWTAAVINHHHIQCKFVRWRGIIRRPSCNRS</sequence>
<evidence type="ECO:0000313" key="2">
    <source>
        <dbReference type="Proteomes" id="UP001314205"/>
    </source>
</evidence>
<dbReference type="AlphaFoldDB" id="A0AAV1M953"/>
<reference evidence="1 2" key="1">
    <citation type="submission" date="2023-11" db="EMBL/GenBank/DDBJ databases">
        <authorList>
            <person name="Hedman E."/>
            <person name="Englund M."/>
            <person name="Stromberg M."/>
            <person name="Nyberg Akerstrom W."/>
            <person name="Nylinder S."/>
            <person name="Jareborg N."/>
            <person name="Kallberg Y."/>
            <person name="Kronander E."/>
        </authorList>
    </citation>
    <scope>NUCLEOTIDE SEQUENCE [LARGE SCALE GENOMIC DNA]</scope>
</reference>
<accession>A0AAV1M953</accession>
<protein>
    <submittedName>
        <fullName evidence="1">Uncharacterized protein</fullName>
    </submittedName>
</protein>
<evidence type="ECO:0000313" key="1">
    <source>
        <dbReference type="EMBL" id="CAK1603735.1"/>
    </source>
</evidence>
<proteinExistence type="predicted"/>